<dbReference type="InterPro" id="IPR000843">
    <property type="entry name" value="HTH_LacI"/>
</dbReference>
<keyword evidence="3" id="KW-0804">Transcription</keyword>
<keyword evidence="6" id="KW-1185">Reference proteome</keyword>
<evidence type="ECO:0000313" key="5">
    <source>
        <dbReference type="EMBL" id="MBV2361541.1"/>
    </source>
</evidence>
<dbReference type="GO" id="GO:0003677">
    <property type="term" value="F:DNA binding"/>
    <property type="evidence" value="ECO:0007669"/>
    <property type="project" value="UniProtKB-KW"/>
</dbReference>
<comment type="caution">
    <text evidence="5">The sequence shown here is derived from an EMBL/GenBank/DDBJ whole genome shotgun (WGS) entry which is preliminary data.</text>
</comment>
<dbReference type="PROSITE" id="PS50932">
    <property type="entry name" value="HTH_LACI_2"/>
    <property type="match status" value="1"/>
</dbReference>
<evidence type="ECO:0000313" key="6">
    <source>
        <dbReference type="Proteomes" id="UP001166293"/>
    </source>
</evidence>
<sequence>MSGKPTLGTVAKAAGVSIPTVSQVLRGTGRISEQTRDKVLETARQLHYVPNSRAAAIRSGDNHEIGFVINQLQNPFNAEVIGGVVDLLEAEGYLVSIVDTRDDPVRQSRQLEAFIRHGRGGLLWVPAMDTPEETFDLLRAQGIPTVTFLRNVRRDLDHVGIRNADATATATGHLIGLGHRRIAYLGGNDSSIVRRERVDGYRKAMVDRGLGSLVVWDCDDNKLAGLEAMTALRRAHPEVTALVCNGDMVALGASLAVTRSGLQPGRDMSIIGFDDIQDAAVATPPLTTMAVSPHKLGRRLARILLDRIEDPDMPPTTSEVTAELVVRDTTGALSRRGDVVGGDASGSAA</sequence>
<organism evidence="5 6">
    <name type="scientific">Thalassococcus arenae</name>
    <dbReference type="NCBI Taxonomy" id="2851652"/>
    <lineage>
        <taxon>Bacteria</taxon>
        <taxon>Pseudomonadati</taxon>
        <taxon>Pseudomonadota</taxon>
        <taxon>Alphaproteobacteria</taxon>
        <taxon>Rhodobacterales</taxon>
        <taxon>Roseobacteraceae</taxon>
        <taxon>Thalassococcus</taxon>
    </lineage>
</organism>
<dbReference type="Proteomes" id="UP001166293">
    <property type="component" value="Unassembled WGS sequence"/>
</dbReference>
<dbReference type="EMBL" id="JAHRWL010000003">
    <property type="protein sequence ID" value="MBV2361541.1"/>
    <property type="molecule type" value="Genomic_DNA"/>
</dbReference>
<keyword evidence="2 5" id="KW-0238">DNA-binding</keyword>
<dbReference type="PANTHER" id="PTHR30146">
    <property type="entry name" value="LACI-RELATED TRANSCRIPTIONAL REPRESSOR"/>
    <property type="match status" value="1"/>
</dbReference>
<protein>
    <submittedName>
        <fullName evidence="5">LacI family DNA-binding transcriptional regulator</fullName>
    </submittedName>
</protein>
<gene>
    <name evidence="5" type="ORF">KUH32_17390</name>
</gene>
<dbReference type="CDD" id="cd06289">
    <property type="entry name" value="PBP1_MalI-like"/>
    <property type="match status" value="1"/>
</dbReference>
<keyword evidence="1" id="KW-0805">Transcription regulation</keyword>
<accession>A0ABS6NBZ0</accession>
<evidence type="ECO:0000256" key="2">
    <source>
        <dbReference type="ARBA" id="ARBA00023125"/>
    </source>
</evidence>
<evidence type="ECO:0000256" key="1">
    <source>
        <dbReference type="ARBA" id="ARBA00023015"/>
    </source>
</evidence>
<reference evidence="5" key="1">
    <citation type="submission" date="2021-06" db="EMBL/GenBank/DDBJ databases">
        <title>Thalassococcus sp. CAU 1522 isolated from sea sand, Republic of Korea.</title>
        <authorList>
            <person name="Kim W."/>
        </authorList>
    </citation>
    <scope>NUCLEOTIDE SEQUENCE</scope>
    <source>
        <strain evidence="5">CAU 1522</strain>
    </source>
</reference>
<dbReference type="PANTHER" id="PTHR30146:SF109">
    <property type="entry name" value="HTH-TYPE TRANSCRIPTIONAL REGULATOR GALS"/>
    <property type="match status" value="1"/>
</dbReference>
<dbReference type="Pfam" id="PF13377">
    <property type="entry name" value="Peripla_BP_3"/>
    <property type="match status" value="1"/>
</dbReference>
<evidence type="ECO:0000259" key="4">
    <source>
        <dbReference type="PROSITE" id="PS50932"/>
    </source>
</evidence>
<dbReference type="Pfam" id="PF00356">
    <property type="entry name" value="LacI"/>
    <property type="match status" value="1"/>
</dbReference>
<feature type="domain" description="HTH lacI-type" evidence="4">
    <location>
        <begin position="5"/>
        <end position="59"/>
    </location>
</feature>
<evidence type="ECO:0000256" key="3">
    <source>
        <dbReference type="ARBA" id="ARBA00023163"/>
    </source>
</evidence>
<dbReference type="CDD" id="cd01392">
    <property type="entry name" value="HTH_LacI"/>
    <property type="match status" value="1"/>
</dbReference>
<name>A0ABS6NBZ0_9RHOB</name>
<dbReference type="InterPro" id="IPR046335">
    <property type="entry name" value="LacI/GalR-like_sensor"/>
</dbReference>
<proteinExistence type="predicted"/>
<dbReference type="SMART" id="SM00354">
    <property type="entry name" value="HTH_LACI"/>
    <property type="match status" value="1"/>
</dbReference>